<protein>
    <recommendedName>
        <fullName evidence="3">CCDC66 domain-containing protein</fullName>
    </recommendedName>
</protein>
<organism evidence="4 5">
    <name type="scientific">Parthenolecanium corni</name>
    <dbReference type="NCBI Taxonomy" id="536013"/>
    <lineage>
        <taxon>Eukaryota</taxon>
        <taxon>Metazoa</taxon>
        <taxon>Ecdysozoa</taxon>
        <taxon>Arthropoda</taxon>
        <taxon>Hexapoda</taxon>
        <taxon>Insecta</taxon>
        <taxon>Pterygota</taxon>
        <taxon>Neoptera</taxon>
        <taxon>Paraneoptera</taxon>
        <taxon>Hemiptera</taxon>
        <taxon>Sternorrhyncha</taxon>
        <taxon>Coccoidea</taxon>
        <taxon>Coccidae</taxon>
        <taxon>Parthenolecanium</taxon>
    </lineage>
</organism>
<feature type="region of interest" description="Disordered" evidence="2">
    <location>
        <begin position="1377"/>
        <end position="1423"/>
    </location>
</feature>
<feature type="coiled-coil region" evidence="1">
    <location>
        <begin position="1108"/>
        <end position="1182"/>
    </location>
</feature>
<name>A0AAN9Y613_9HEMI</name>
<dbReference type="InterPro" id="IPR040467">
    <property type="entry name" value="CCDC66_dom"/>
</dbReference>
<feature type="compositionally biased region" description="Polar residues" evidence="2">
    <location>
        <begin position="1215"/>
        <end position="1230"/>
    </location>
</feature>
<evidence type="ECO:0000259" key="3">
    <source>
        <dbReference type="Pfam" id="PF15236"/>
    </source>
</evidence>
<sequence>MQELNAQISSRLNFNYLEKTLADDSFGDGFHLPKSVSALADMYKCETESITSSATSKHRIDLLFGETRSVSSEYQTNYKHDKDYPRRKVKSLIEGDTVNEDDEGDTYYQQQAPNDVQVRIEKMFSEISSSEHETEQPSHSNDRFVVKHLGSIPVQNKIISVNGLQEPLKDLFFKYQAQQKKNATGLIRIGDKGLQIEYKSIYGGKIEKLYPFSNIAIWASLKFLHRINSDQQHEYAFVPVVTNSNTSSLFSILDQELTDHFVEANNVPIFTIVMREPDTLIKQLVCHGFICESSEDAVIIAATLYRVLMNKLGKNRGKNRMHRRRPSKQELNKLCSIGETSSNEVADPIDDNYAQVEKSAAMDSVSAPPLPPTRPPRKIKHPTASRKKEESLRPTGEGRDILTKIAIPRSSSFLNTNRLGSRYTDSKPVASEPIIQKTTASPLGFVEMFNELQSQEGLKTIDEILRVIIRSDGMSYNELKPIYKEFLLKLALVLSKDELYHRSKAIMKSQQPKRKLLSSSRLKKVITTKSGLKNIFHKPLINLKTRNNKHTKKKPHIPNQEDRNKLCNEGDGTSTDSFMLSHKPKLSDPKLRISSAKSNSHVASVRQKPSRFRSQGITSTSEDSDYPNINQRKFKNKIREDALRPSSSGYFSFSECSYDTESCTCISADKCYCSLSKNKLTKTKPKANYSVCSCDTIKCRKRNKCYCSKPQQKLQLHNKLTLVEQLKQKGFAVSESSLSPDDTKKVLTKDRNNTKLSKSLEYLENSSPNHKNRMEFYDTGRKAFPCKHSYKYSPSYSSESSKASQKRSVSSDNLAVDYSMFAKLDERNATSGFAYRNSKRASSQKQNIIYAELARPKLGAHSSTSLNETYSISPRLISSVPIETQPVLAVYPHTALRTCSCTCPCQILAGEQLPTYKKVYGSTPFHGMNMENVFGYFPYYLSQLRLNKLHEAFDLDECYNSNGHLPSIHKSIFNEYARYSDLKNLNDSNTSGYGSETDTKEQSPEERKKQWRSQSSLCSDTSSSISGQGFGDDITNRLKWGDRGVGIGHLWEPTNNTEARLPEINNRPGTPHWLQRTLLNKQEDCIPQTKNYLRGQGMPNEPEVILQREQKRQKALELQEAIKQQLQDRERKRKEEKELQLEEERKLELRLKKQQEIEKIRIEEEKKKQKEKENKVDAIALNCGSENDEEMNSELCYENSTLNTVRMNDILANATDATENTQQKSASQTEVRPDDVKIQDKKHSFGTAKKEFKPKSFPFANPIPSEMKCLRLDDLCSVGIQWRMLTSIRPKNKLDEEYYSKLIELGKLQTASREKEKKTPLATFLRKIKTRSGVVESSFLSCRHCGEEFCTGETCGVFAYDCYERTTNASLEEELAAQDGADNAEEKKHKRRKSATAKKAFFRPKKRKPTKSKTTVTKSSQDAKVLKAPATAKSVVVNKIRKLQKLNRTTLTSKNPMISPANVKSASDEPAVSTRNSKVKRSTKRTKINKKK</sequence>
<feature type="compositionally biased region" description="Low complexity" evidence="2">
    <location>
        <begin position="1013"/>
        <end position="1026"/>
    </location>
</feature>
<dbReference type="Proteomes" id="UP001367676">
    <property type="component" value="Unassembled WGS sequence"/>
</dbReference>
<evidence type="ECO:0000313" key="5">
    <source>
        <dbReference type="Proteomes" id="UP001367676"/>
    </source>
</evidence>
<feature type="compositionally biased region" description="Polar residues" evidence="2">
    <location>
        <begin position="612"/>
        <end position="628"/>
    </location>
</feature>
<evidence type="ECO:0000313" key="4">
    <source>
        <dbReference type="EMBL" id="KAK7592883.1"/>
    </source>
</evidence>
<feature type="compositionally biased region" description="Basic residues" evidence="2">
    <location>
        <begin position="1477"/>
        <end position="1492"/>
    </location>
</feature>
<feature type="region of interest" description="Disordered" evidence="2">
    <location>
        <begin position="1215"/>
        <end position="1237"/>
    </location>
</feature>
<proteinExistence type="predicted"/>
<feature type="region of interest" description="Disordered" evidence="2">
    <location>
        <begin position="594"/>
        <end position="628"/>
    </location>
</feature>
<keyword evidence="5" id="KW-1185">Reference proteome</keyword>
<dbReference type="PANTHER" id="PTHR21219:SF4">
    <property type="entry name" value="PID DOMAIN-CONTAINING PROTEIN"/>
    <property type="match status" value="1"/>
</dbReference>
<feature type="region of interest" description="Disordered" evidence="2">
    <location>
        <begin position="360"/>
        <end position="395"/>
    </location>
</feature>
<accession>A0AAN9Y613</accession>
<reference evidence="4 5" key="1">
    <citation type="submission" date="2024-03" db="EMBL/GenBank/DDBJ databases">
        <title>Adaptation during the transition from Ophiocordyceps entomopathogen to insect associate is accompanied by gene loss and intensified selection.</title>
        <authorList>
            <person name="Ward C.M."/>
            <person name="Onetto C.A."/>
            <person name="Borneman A.R."/>
        </authorList>
    </citation>
    <scope>NUCLEOTIDE SEQUENCE [LARGE SCALE GENOMIC DNA]</scope>
    <source>
        <strain evidence="4">AWRI1</strain>
        <tissue evidence="4">Single Adult Female</tissue>
    </source>
</reference>
<feature type="compositionally biased region" description="Basic residues" evidence="2">
    <location>
        <begin position="1388"/>
        <end position="1411"/>
    </location>
</feature>
<feature type="region of interest" description="Disordered" evidence="2">
    <location>
        <begin position="1447"/>
        <end position="1492"/>
    </location>
</feature>
<feature type="compositionally biased region" description="Polar residues" evidence="2">
    <location>
        <begin position="1447"/>
        <end position="1456"/>
    </location>
</feature>
<feature type="region of interest" description="Disordered" evidence="2">
    <location>
        <begin position="987"/>
        <end position="1030"/>
    </location>
</feature>
<feature type="domain" description="CCDC66" evidence="3">
    <location>
        <begin position="1088"/>
        <end position="1174"/>
    </location>
</feature>
<feature type="compositionally biased region" description="Basic and acidic residues" evidence="2">
    <location>
        <begin position="386"/>
        <end position="395"/>
    </location>
</feature>
<feature type="compositionally biased region" description="Basic residues" evidence="2">
    <location>
        <begin position="375"/>
        <end position="385"/>
    </location>
</feature>
<dbReference type="PANTHER" id="PTHR21219">
    <property type="entry name" value="FI19613P1"/>
    <property type="match status" value="1"/>
</dbReference>
<dbReference type="EMBL" id="JBBCAQ010000020">
    <property type="protein sequence ID" value="KAK7592883.1"/>
    <property type="molecule type" value="Genomic_DNA"/>
</dbReference>
<evidence type="ECO:0000256" key="1">
    <source>
        <dbReference type="SAM" id="Coils"/>
    </source>
</evidence>
<feature type="compositionally biased region" description="Basic and acidic residues" evidence="2">
    <location>
        <begin position="997"/>
        <end position="1008"/>
    </location>
</feature>
<comment type="caution">
    <text evidence="4">The sequence shown here is derived from an EMBL/GenBank/DDBJ whole genome shotgun (WGS) entry which is preliminary data.</text>
</comment>
<keyword evidence="1" id="KW-0175">Coiled coil</keyword>
<gene>
    <name evidence="4" type="ORF">V9T40_007635</name>
</gene>
<evidence type="ECO:0000256" key="2">
    <source>
        <dbReference type="SAM" id="MobiDB-lite"/>
    </source>
</evidence>
<feature type="compositionally biased region" description="Polar residues" evidence="2">
    <location>
        <begin position="987"/>
        <end position="996"/>
    </location>
</feature>
<dbReference type="Pfam" id="PF15236">
    <property type="entry name" value="CCDC66"/>
    <property type="match status" value="1"/>
</dbReference>